<keyword evidence="4 6" id="KW-1133">Transmembrane helix</keyword>
<comment type="caution">
    <text evidence="7">The sequence shown here is derived from an EMBL/GenBank/DDBJ whole genome shotgun (WGS) entry which is preliminary data.</text>
</comment>
<dbReference type="Pfam" id="PF03706">
    <property type="entry name" value="LPG_synthase_TM"/>
    <property type="match status" value="1"/>
</dbReference>
<dbReference type="RefSeq" id="WP_343914394.1">
    <property type="nucleotide sequence ID" value="NZ_BAAAGE010000006.1"/>
</dbReference>
<evidence type="ECO:0000313" key="7">
    <source>
        <dbReference type="EMBL" id="GAA0731567.1"/>
    </source>
</evidence>
<feature type="transmembrane region" description="Helical" evidence="6">
    <location>
        <begin position="157"/>
        <end position="175"/>
    </location>
</feature>
<sequence length="312" mass="35892">MKKSILNISFWFKFLGFFLLAFLIYKVGWKATLESVNKISFLHVIVALTIFWIAFFIKSVRWKIVSNSYNIKIGMLKAFKVFFIGVFLGNITPGKLGDFARLLYIKDDLPNQKVGWSSLIMDRLFDLLCLLFFSFLALIYYQIVFQILVLPKEYGGILFWLLLGVISSFIIFRYQRKIKNTIRPWWDAFISHDLGFVKGFLSFVLTVVSMSLIYGVFNYVAWAMGINIDHLGLFLGTFILGVLSLLPITILGIGVRETSLVLIFQLYHLPAEDAVALSLIIFLLQLLSFIPGAIWFYLSPIQLKQLRISDKS</sequence>
<proteinExistence type="predicted"/>
<feature type="transmembrane region" description="Helical" evidence="6">
    <location>
        <begin position="124"/>
        <end position="145"/>
    </location>
</feature>
<dbReference type="EMBL" id="BAAAGE010000006">
    <property type="protein sequence ID" value="GAA0731567.1"/>
    <property type="molecule type" value="Genomic_DNA"/>
</dbReference>
<evidence type="ECO:0000256" key="4">
    <source>
        <dbReference type="ARBA" id="ARBA00022989"/>
    </source>
</evidence>
<protein>
    <recommendedName>
        <fullName evidence="9">Lysylphosphatidylglycerol synthase TM region</fullName>
    </recommendedName>
</protein>
<keyword evidence="5 6" id="KW-0472">Membrane</keyword>
<evidence type="ECO:0000256" key="5">
    <source>
        <dbReference type="ARBA" id="ARBA00023136"/>
    </source>
</evidence>
<dbReference type="NCBIfam" id="TIGR00374">
    <property type="entry name" value="flippase-like domain"/>
    <property type="match status" value="1"/>
</dbReference>
<gene>
    <name evidence="7" type="ORF">GCM10009430_43880</name>
</gene>
<feature type="transmembrane region" description="Helical" evidence="6">
    <location>
        <begin position="195"/>
        <end position="221"/>
    </location>
</feature>
<feature type="transmembrane region" description="Helical" evidence="6">
    <location>
        <begin position="40"/>
        <end position="60"/>
    </location>
</feature>
<evidence type="ECO:0000256" key="2">
    <source>
        <dbReference type="ARBA" id="ARBA00022475"/>
    </source>
</evidence>
<evidence type="ECO:0000256" key="3">
    <source>
        <dbReference type="ARBA" id="ARBA00022692"/>
    </source>
</evidence>
<evidence type="ECO:0008006" key="9">
    <source>
        <dbReference type="Google" id="ProtNLM"/>
    </source>
</evidence>
<keyword evidence="2" id="KW-1003">Cell membrane</keyword>
<evidence type="ECO:0000256" key="1">
    <source>
        <dbReference type="ARBA" id="ARBA00004651"/>
    </source>
</evidence>
<accession>A0ABN1J824</accession>
<dbReference type="PANTHER" id="PTHR40277:SF1">
    <property type="entry name" value="BLL5419 PROTEIN"/>
    <property type="match status" value="1"/>
</dbReference>
<evidence type="ECO:0000256" key="6">
    <source>
        <dbReference type="SAM" id="Phobius"/>
    </source>
</evidence>
<organism evidence="7 8">
    <name type="scientific">Aquimarina litoralis</name>
    <dbReference type="NCBI Taxonomy" id="584605"/>
    <lineage>
        <taxon>Bacteria</taxon>
        <taxon>Pseudomonadati</taxon>
        <taxon>Bacteroidota</taxon>
        <taxon>Flavobacteriia</taxon>
        <taxon>Flavobacteriales</taxon>
        <taxon>Flavobacteriaceae</taxon>
        <taxon>Aquimarina</taxon>
    </lineage>
</organism>
<dbReference type="Proteomes" id="UP001501758">
    <property type="component" value="Unassembled WGS sequence"/>
</dbReference>
<evidence type="ECO:0000313" key="8">
    <source>
        <dbReference type="Proteomes" id="UP001501758"/>
    </source>
</evidence>
<feature type="transmembrane region" description="Helical" evidence="6">
    <location>
        <begin position="233"/>
        <end position="255"/>
    </location>
</feature>
<name>A0ABN1J824_9FLAO</name>
<keyword evidence="3 6" id="KW-0812">Transmembrane</keyword>
<feature type="transmembrane region" description="Helical" evidence="6">
    <location>
        <begin position="275"/>
        <end position="298"/>
    </location>
</feature>
<dbReference type="InterPro" id="IPR022791">
    <property type="entry name" value="L-PG_synthase/AglD"/>
</dbReference>
<reference evidence="8" key="1">
    <citation type="journal article" date="2019" name="Int. J. Syst. Evol. Microbiol.">
        <title>The Global Catalogue of Microorganisms (GCM) 10K type strain sequencing project: providing services to taxonomists for standard genome sequencing and annotation.</title>
        <authorList>
            <consortium name="The Broad Institute Genomics Platform"/>
            <consortium name="The Broad Institute Genome Sequencing Center for Infectious Disease"/>
            <person name="Wu L."/>
            <person name="Ma J."/>
        </authorList>
    </citation>
    <scope>NUCLEOTIDE SEQUENCE [LARGE SCALE GENOMIC DNA]</scope>
    <source>
        <strain evidence="8">JCM 15974</strain>
    </source>
</reference>
<comment type="subcellular location">
    <subcellularLocation>
        <location evidence="1">Cell membrane</location>
        <topology evidence="1">Multi-pass membrane protein</topology>
    </subcellularLocation>
</comment>
<keyword evidence="8" id="KW-1185">Reference proteome</keyword>
<dbReference type="PANTHER" id="PTHR40277">
    <property type="entry name" value="BLL5419 PROTEIN"/>
    <property type="match status" value="1"/>
</dbReference>